<name>A0A9Q6ENK4_NOSLI</name>
<dbReference type="EMBL" id="LAHD01000001">
    <property type="protein sequence ID" value="PHK07425.1"/>
    <property type="molecule type" value="Genomic_DNA"/>
</dbReference>
<organism evidence="1 2">
    <name type="scientific">Nostoc linckia z8</name>
    <dbReference type="NCBI Taxonomy" id="1628746"/>
    <lineage>
        <taxon>Bacteria</taxon>
        <taxon>Bacillati</taxon>
        <taxon>Cyanobacteriota</taxon>
        <taxon>Cyanophyceae</taxon>
        <taxon>Nostocales</taxon>
        <taxon>Nostocaceae</taxon>
        <taxon>Nostoc</taxon>
    </lineage>
</organism>
<proteinExistence type="predicted"/>
<sequence length="68" mass="7757">MIEDWAWGKILRVGKREKAQSPNFVREDKQGAFLCPLPLALFPFPFGIPISPISPFFQRIASQQLPET</sequence>
<dbReference type="Proteomes" id="UP000222310">
    <property type="component" value="Unassembled WGS sequence"/>
</dbReference>
<reference evidence="1 2" key="1">
    <citation type="submission" date="2015-02" db="EMBL/GenBank/DDBJ databases">
        <title>Nostoc linckia genome annotation.</title>
        <authorList>
            <person name="Zhou Z."/>
        </authorList>
    </citation>
    <scope>NUCLEOTIDE SEQUENCE [LARGE SCALE GENOMIC DNA]</scope>
    <source>
        <strain evidence="2">z8</strain>
    </source>
</reference>
<dbReference type="AlphaFoldDB" id="A0A9Q6ENK4"/>
<accession>A0A9Q6ENK4</accession>
<evidence type="ECO:0000313" key="1">
    <source>
        <dbReference type="EMBL" id="PHK07425.1"/>
    </source>
</evidence>
<gene>
    <name evidence="1" type="ORF">VF08_00200</name>
</gene>
<comment type="caution">
    <text evidence="1">The sequence shown here is derived from an EMBL/GenBank/DDBJ whole genome shotgun (WGS) entry which is preliminary data.</text>
</comment>
<protein>
    <submittedName>
        <fullName evidence="1">Uncharacterized protein</fullName>
    </submittedName>
</protein>
<evidence type="ECO:0000313" key="2">
    <source>
        <dbReference type="Proteomes" id="UP000222310"/>
    </source>
</evidence>